<sequence length="884" mass="98941">MRRVLAVAFCLLLVSTTFGDSGKELQDKLQQAEEAQEFREESLEPVVSNVVAQAPPAELANGDGDVATTGNCGGDIDAFCVDVMPGEGRLANCLSKQLENEEQGNTDGKKVSDDCKVELRGFKADRATNINKNLPLATACKADAEKYCNDENLYPEAGAVLTCLREVKDKLEEACKNEVFKTQEEAAKDIAADAMLSEMCQADADALCSDVKPGEGRIQKCLRSKRASLSWDCQEELFRQEVENSDDIRLNVRLFNACLNDKKKFCNDKKFGNARVKDCLEENRDKSGFSASCKTEIEKMMERRATDFRLDATLRKVCRKDIDEICGYEKDSLDSIAGYDARVIQCLQDYKEDLQVDDCKKQVKKLTMRAAQDIRFDEPLADACFEDRNRLCEGVVPGSARVIRCLQDQREELSYECRATLFDQEVRFAEDIDFKFPLKKACMAETKKFCKDIPAGHARIIQCLQKHADNQEMSSECKEEIARDETRSNSDYRLNYRLNVACELDIDELCAEQCSPFLGHACGGTVLRCLSDNKEKVQNNDCKKEIEYFQKMEVQDFRNDVILAEACRQDVDAYCDMVEPGQGRVHACLRENRDKISAACASEELKLEKIESESTDLQPKLSKLCSEERTVFCKDVSPGKGRIFKCLQENMAKPDFSTSCRNEVEKRQTRMQENWQLDYGVSHECKSEVDNLCAEAKGRAHENAAVLLCLVKNFEQTGESCQTEMSRAVRMALWAYSNGAHLTQACDEDVKKYCPTKGNTRGIFSIGAVGRCLSRRVAEEKPLTAECRRLVSVAAPKDAAALFSSQGSTSALANQLAEIQKLASSASLINPNASGASFITVTGWVALAAILALILLVVFSAYYVYRRYRGDYKPYTMVYKSGDI</sequence>
<keyword evidence="4" id="KW-0677">Repeat</keyword>
<comment type="subcellular location">
    <subcellularLocation>
        <location evidence="1">Membrane</location>
        <topology evidence="1">Single-pass type I membrane protein</topology>
    </subcellularLocation>
</comment>
<feature type="chain" id="PRO_5001606261" evidence="9">
    <location>
        <begin position="20"/>
        <end position="884"/>
    </location>
</feature>
<dbReference type="PROSITE" id="PS51289">
    <property type="entry name" value="GLG1_C_RICH"/>
    <property type="match status" value="4"/>
</dbReference>
<dbReference type="InterPro" id="IPR001893">
    <property type="entry name" value="Cys-rich_GLG1_repeat"/>
</dbReference>
<evidence type="ECO:0000256" key="6">
    <source>
        <dbReference type="ARBA" id="ARBA00023136"/>
    </source>
</evidence>
<dbReference type="EMBL" id="GBEZ01003934">
    <property type="protein sequence ID" value="JAC81238.1"/>
    <property type="molecule type" value="Transcribed_RNA"/>
</dbReference>
<dbReference type="GO" id="GO:0000139">
    <property type="term" value="C:Golgi membrane"/>
    <property type="evidence" value="ECO:0007669"/>
    <property type="project" value="InterPro"/>
</dbReference>
<keyword evidence="7" id="KW-0325">Glycoprotein</keyword>
<protein>
    <submittedName>
        <fullName evidence="10">Golgi apparatus protein 1</fullName>
    </submittedName>
</protein>
<dbReference type="InterPro" id="IPR017873">
    <property type="entry name" value="Cys-rich_GLG1_repeat_euk"/>
</dbReference>
<evidence type="ECO:0000256" key="4">
    <source>
        <dbReference type="ARBA" id="ARBA00022737"/>
    </source>
</evidence>
<evidence type="ECO:0000256" key="5">
    <source>
        <dbReference type="ARBA" id="ARBA00022989"/>
    </source>
</evidence>
<dbReference type="InterPro" id="IPR039728">
    <property type="entry name" value="GLG1"/>
</dbReference>
<dbReference type="PANTHER" id="PTHR11884:SF1">
    <property type="entry name" value="GOLGI APPARATUS PROTEIN 1"/>
    <property type="match status" value="1"/>
</dbReference>
<evidence type="ECO:0000256" key="3">
    <source>
        <dbReference type="ARBA" id="ARBA00022729"/>
    </source>
</evidence>
<accession>A0A061SAF8</accession>
<keyword evidence="5 8" id="KW-1133">Transmembrane helix</keyword>
<gene>
    <name evidence="10" type="primary">ESL1</name>
    <name evidence="10" type="ORF">TSPGSL018_8380</name>
</gene>
<evidence type="ECO:0000256" key="9">
    <source>
        <dbReference type="SAM" id="SignalP"/>
    </source>
</evidence>
<dbReference type="Pfam" id="PF00839">
    <property type="entry name" value="Cys_rich_FGFR"/>
    <property type="match status" value="10"/>
</dbReference>
<keyword evidence="6 8" id="KW-0472">Membrane</keyword>
<organism evidence="10">
    <name type="scientific">Tetraselmis sp. GSL018</name>
    <dbReference type="NCBI Taxonomy" id="582737"/>
    <lineage>
        <taxon>Eukaryota</taxon>
        <taxon>Viridiplantae</taxon>
        <taxon>Chlorophyta</taxon>
        <taxon>core chlorophytes</taxon>
        <taxon>Chlorodendrophyceae</taxon>
        <taxon>Chlorodendrales</taxon>
        <taxon>Chlorodendraceae</taxon>
        <taxon>Tetraselmis</taxon>
    </lineage>
</organism>
<name>A0A061SAF8_9CHLO</name>
<evidence type="ECO:0000256" key="2">
    <source>
        <dbReference type="ARBA" id="ARBA00022692"/>
    </source>
</evidence>
<proteinExistence type="predicted"/>
<dbReference type="AlphaFoldDB" id="A0A061SAF8"/>
<keyword evidence="3 9" id="KW-0732">Signal</keyword>
<feature type="signal peptide" evidence="9">
    <location>
        <begin position="1"/>
        <end position="19"/>
    </location>
</feature>
<feature type="transmembrane region" description="Helical" evidence="8">
    <location>
        <begin position="844"/>
        <end position="865"/>
    </location>
</feature>
<reference evidence="10" key="1">
    <citation type="submission" date="2014-05" db="EMBL/GenBank/DDBJ databases">
        <title>The transcriptome of the halophilic microalga Tetraselmis sp. GSL018 isolated from the Great Salt Lake, Utah.</title>
        <authorList>
            <person name="Jinkerson R.E."/>
            <person name="D'Adamo S."/>
            <person name="Posewitz M.C."/>
        </authorList>
    </citation>
    <scope>NUCLEOTIDE SEQUENCE</scope>
    <source>
        <strain evidence="10">GSL018</strain>
    </source>
</reference>
<evidence type="ECO:0000256" key="1">
    <source>
        <dbReference type="ARBA" id="ARBA00004479"/>
    </source>
</evidence>
<evidence type="ECO:0000256" key="7">
    <source>
        <dbReference type="ARBA" id="ARBA00023180"/>
    </source>
</evidence>
<dbReference type="PANTHER" id="PTHR11884">
    <property type="entry name" value="SELECTIN LIGAND RELATED"/>
    <property type="match status" value="1"/>
</dbReference>
<keyword evidence="2 8" id="KW-0812">Transmembrane</keyword>
<evidence type="ECO:0000313" key="10">
    <source>
        <dbReference type="EMBL" id="JAC81238.1"/>
    </source>
</evidence>
<evidence type="ECO:0000256" key="8">
    <source>
        <dbReference type="SAM" id="Phobius"/>
    </source>
</evidence>